<evidence type="ECO:0000313" key="2">
    <source>
        <dbReference type="EMBL" id="TWW09728.1"/>
    </source>
</evidence>
<comment type="caution">
    <text evidence="2">The sequence shown here is derived from an EMBL/GenBank/DDBJ whole genome shotgun (WGS) entry which is preliminary data.</text>
</comment>
<reference evidence="2 3" key="1">
    <citation type="submission" date="2019-08" db="EMBL/GenBank/DDBJ databases">
        <title>100 year-old enigma solved: identification of Planctomyces bekefii, the type genus and species of the phylum Planctomycetes.</title>
        <authorList>
            <person name="Svetlana D.N."/>
            <person name="Overmann J."/>
        </authorList>
    </citation>
    <scope>NUCLEOTIDE SEQUENCE [LARGE SCALE GENOMIC DNA]</scope>
    <source>
        <strain evidence="2">Phe10_nw2017</strain>
    </source>
</reference>
<dbReference type="AlphaFoldDB" id="A0A5C6M548"/>
<evidence type="ECO:0000313" key="3">
    <source>
        <dbReference type="Proteomes" id="UP000321083"/>
    </source>
</evidence>
<dbReference type="EMBL" id="SRHE01000193">
    <property type="protein sequence ID" value="TWW09728.1"/>
    <property type="molecule type" value="Genomic_DNA"/>
</dbReference>
<proteinExistence type="predicted"/>
<feature type="compositionally biased region" description="Acidic residues" evidence="1">
    <location>
        <begin position="38"/>
        <end position="49"/>
    </location>
</feature>
<feature type="region of interest" description="Disordered" evidence="1">
    <location>
        <begin position="38"/>
        <end position="62"/>
    </location>
</feature>
<sequence length="62" mass="6737">MPDELRGRAAEDQELGICMRSIGEYPEDGKQVGSELNFVEDDESGESAEGEFRVGESEEIGG</sequence>
<gene>
    <name evidence="2" type="ORF">E3A20_11440</name>
</gene>
<reference evidence="2 3" key="2">
    <citation type="submission" date="2019-08" db="EMBL/GenBank/DDBJ databases">
        <authorList>
            <person name="Henke P."/>
        </authorList>
    </citation>
    <scope>NUCLEOTIDE SEQUENCE [LARGE SCALE GENOMIC DNA]</scope>
    <source>
        <strain evidence="2">Phe10_nw2017</strain>
    </source>
</reference>
<name>A0A5C6M548_9PLAN</name>
<evidence type="ECO:0000256" key="1">
    <source>
        <dbReference type="SAM" id="MobiDB-lite"/>
    </source>
</evidence>
<keyword evidence="3" id="KW-1185">Reference proteome</keyword>
<organism evidence="2 3">
    <name type="scientific">Planctomyces bekefii</name>
    <dbReference type="NCBI Taxonomy" id="1653850"/>
    <lineage>
        <taxon>Bacteria</taxon>
        <taxon>Pseudomonadati</taxon>
        <taxon>Planctomycetota</taxon>
        <taxon>Planctomycetia</taxon>
        <taxon>Planctomycetales</taxon>
        <taxon>Planctomycetaceae</taxon>
        <taxon>Planctomyces</taxon>
    </lineage>
</organism>
<protein>
    <submittedName>
        <fullName evidence="2">Uncharacterized protein</fullName>
    </submittedName>
</protein>
<accession>A0A5C6M548</accession>
<dbReference type="Proteomes" id="UP000321083">
    <property type="component" value="Unassembled WGS sequence"/>
</dbReference>